<gene>
    <name evidence="1" type="primary">MYOM1_1</name>
    <name evidence="1" type="ORF">K3G42_016285</name>
</gene>
<proteinExistence type="predicted"/>
<reference evidence="1" key="1">
    <citation type="submission" date="2021-08" db="EMBL/GenBank/DDBJ databases">
        <title>The first chromosome-level gecko genome reveals the dynamic sex chromosomes of Neotropical dwarf geckos (Sphaerodactylidae: Sphaerodactylus).</title>
        <authorList>
            <person name="Pinto B.J."/>
            <person name="Keating S.E."/>
            <person name="Gamble T."/>
        </authorList>
    </citation>
    <scope>NUCLEOTIDE SEQUENCE</scope>
    <source>
        <strain evidence="1">TG3544</strain>
    </source>
</reference>
<dbReference type="EMBL" id="CM037622">
    <property type="protein sequence ID" value="KAH8003281.1"/>
    <property type="molecule type" value="Genomic_DNA"/>
</dbReference>
<comment type="caution">
    <text evidence="1">The sequence shown here is derived from an EMBL/GenBank/DDBJ whole genome shotgun (WGS) entry which is preliminary data.</text>
</comment>
<keyword evidence="2" id="KW-1185">Reference proteome</keyword>
<dbReference type="Proteomes" id="UP000827872">
    <property type="component" value="Linkage Group LG09"/>
</dbReference>
<protein>
    <submittedName>
        <fullName evidence="1">Myomesin-1</fullName>
    </submittedName>
</protein>
<evidence type="ECO:0000313" key="2">
    <source>
        <dbReference type="Proteomes" id="UP000827872"/>
    </source>
</evidence>
<organism evidence="1 2">
    <name type="scientific">Sphaerodactylus townsendi</name>
    <dbReference type="NCBI Taxonomy" id="933632"/>
    <lineage>
        <taxon>Eukaryota</taxon>
        <taxon>Metazoa</taxon>
        <taxon>Chordata</taxon>
        <taxon>Craniata</taxon>
        <taxon>Vertebrata</taxon>
        <taxon>Euteleostomi</taxon>
        <taxon>Lepidosauria</taxon>
        <taxon>Squamata</taxon>
        <taxon>Bifurcata</taxon>
        <taxon>Gekkota</taxon>
        <taxon>Sphaerodactylidae</taxon>
        <taxon>Sphaerodactylus</taxon>
    </lineage>
</organism>
<sequence>MPPPPPPPTYLAAAPLTLQGGRQGLRETEEFRRKLNEDSLLHAPEFVIKPRSHTIWEKQNIKLHCTVTGWPEPRLTWYKNHVPIDVHAHPGKYVIESRYGMHSLEINK</sequence>
<accession>A0ACB8FDY8</accession>
<evidence type="ECO:0000313" key="1">
    <source>
        <dbReference type="EMBL" id="KAH8003281.1"/>
    </source>
</evidence>
<name>A0ACB8FDY8_9SAUR</name>